<protein>
    <submittedName>
        <fullName evidence="1">Uncharacterized protein</fullName>
    </submittedName>
</protein>
<proteinExistence type="predicted"/>
<keyword evidence="2" id="KW-1185">Reference proteome</keyword>
<reference evidence="1 2" key="1">
    <citation type="journal article" date="1994" name="Int. J. Syst. Bacteriol.">
        <title>Phylogenetic positions of novel aerobic, bacteriochlorophyll a-containing bacteria and description of Roseococcus thiosulfatophilus gen. nov., sp. nov., Erythromicrobium ramosum gen. nov., sp. nov., and Erythrobacter litoralis sp. nov.</title>
        <authorList>
            <person name="Yurkov V."/>
            <person name="Stackebrandt E."/>
            <person name="Holmes A."/>
            <person name="Fuerst J.A."/>
            <person name="Hugenholtz P."/>
            <person name="Golecki J."/>
            <person name="Gad'on N."/>
            <person name="Gorlenko V.M."/>
            <person name="Kompantseva E.I."/>
            <person name="Drews G."/>
        </authorList>
    </citation>
    <scope>NUCLEOTIDE SEQUENCE [LARGE SCALE GENOMIC DNA]</scope>
    <source>
        <strain evidence="1 2">KR-99</strain>
    </source>
</reference>
<organism evidence="1 2">
    <name type="scientific">Sphingomonas ursincola</name>
    <dbReference type="NCBI Taxonomy" id="56361"/>
    <lineage>
        <taxon>Bacteria</taxon>
        <taxon>Pseudomonadati</taxon>
        <taxon>Pseudomonadota</taxon>
        <taxon>Alphaproteobacteria</taxon>
        <taxon>Sphingomonadales</taxon>
        <taxon>Sphingomonadaceae</taxon>
        <taxon>Sphingomonas</taxon>
    </lineage>
</organism>
<accession>A0A7V8RB51</accession>
<sequence length="160" mass="18428">MRITIRQRLLVLAVVAFAAFDLWYFASRSRDDTMYMLAEWVAYMPALEKRQRDDESQLLYSSHHWDPAYPSPVIEDGVPYPLLPKIAHSCRVREYVFSSQFDGPPQMPDRLFLGALDSIQAKCLQQAMPKGYKLTRLSAPVFPHSVGWAEGDLQIHLNQE</sequence>
<name>A0A7V8RB51_9SPHN</name>
<dbReference type="RefSeq" id="WP_181266336.1">
    <property type="nucleotide sequence ID" value="NZ_BAAAGB010000002.1"/>
</dbReference>
<gene>
    <name evidence="1" type="ORF">FG486_02650</name>
</gene>
<evidence type="ECO:0000313" key="1">
    <source>
        <dbReference type="EMBL" id="MBA1373225.1"/>
    </source>
</evidence>
<comment type="caution">
    <text evidence="1">The sequence shown here is derived from an EMBL/GenBank/DDBJ whole genome shotgun (WGS) entry which is preliminary data.</text>
</comment>
<dbReference type="EMBL" id="VDES01000001">
    <property type="protein sequence ID" value="MBA1373225.1"/>
    <property type="molecule type" value="Genomic_DNA"/>
</dbReference>
<dbReference type="Proteomes" id="UP000589292">
    <property type="component" value="Unassembled WGS sequence"/>
</dbReference>
<evidence type="ECO:0000313" key="2">
    <source>
        <dbReference type="Proteomes" id="UP000589292"/>
    </source>
</evidence>
<dbReference type="AlphaFoldDB" id="A0A7V8RB51"/>